<sequence>MDGTRDPLARDERAELHWLRAENTLLRVQLDILTDIATGYAHDVDTILRLRADR</sequence>
<reference evidence="1 2" key="1">
    <citation type="submission" date="2018-11" db="EMBL/GenBank/DDBJ databases">
        <title>Sequencing the genomes of 1000 actinobacteria strains.</title>
        <authorList>
            <person name="Klenk H.-P."/>
        </authorList>
    </citation>
    <scope>NUCLEOTIDE SEQUENCE [LARGE SCALE GENOMIC DNA]</scope>
    <source>
        <strain evidence="1 2">DSM 44231</strain>
    </source>
</reference>
<evidence type="ECO:0000313" key="1">
    <source>
        <dbReference type="EMBL" id="ROP34903.1"/>
    </source>
</evidence>
<dbReference type="AlphaFoldDB" id="A0A3N1GX55"/>
<dbReference type="EMBL" id="RJKM01000001">
    <property type="protein sequence ID" value="ROP34903.1"/>
    <property type="molecule type" value="Genomic_DNA"/>
</dbReference>
<evidence type="ECO:0008006" key="3">
    <source>
        <dbReference type="Google" id="ProtNLM"/>
    </source>
</evidence>
<evidence type="ECO:0000313" key="2">
    <source>
        <dbReference type="Proteomes" id="UP000268727"/>
    </source>
</evidence>
<name>A0A3N1GX55_9PSEU</name>
<protein>
    <recommendedName>
        <fullName evidence="3">Transposase</fullName>
    </recommendedName>
</protein>
<organism evidence="1 2">
    <name type="scientific">Saccharothrix texasensis</name>
    <dbReference type="NCBI Taxonomy" id="103734"/>
    <lineage>
        <taxon>Bacteria</taxon>
        <taxon>Bacillati</taxon>
        <taxon>Actinomycetota</taxon>
        <taxon>Actinomycetes</taxon>
        <taxon>Pseudonocardiales</taxon>
        <taxon>Pseudonocardiaceae</taxon>
        <taxon>Saccharothrix</taxon>
    </lineage>
</organism>
<comment type="caution">
    <text evidence="1">The sequence shown here is derived from an EMBL/GenBank/DDBJ whole genome shotgun (WGS) entry which is preliminary data.</text>
</comment>
<dbReference type="RefSeq" id="WP_170184882.1">
    <property type="nucleotide sequence ID" value="NZ_RJKM01000001.1"/>
</dbReference>
<dbReference type="Proteomes" id="UP000268727">
    <property type="component" value="Unassembled WGS sequence"/>
</dbReference>
<keyword evidence="2" id="KW-1185">Reference proteome</keyword>
<gene>
    <name evidence="1" type="ORF">EDD40_0108</name>
</gene>
<proteinExistence type="predicted"/>
<accession>A0A3N1GX55</accession>